<dbReference type="EMBL" id="AKNB01000156">
    <property type="protein sequence ID" value="EIQ48029.1"/>
    <property type="molecule type" value="Genomic_DNA"/>
</dbReference>
<gene>
    <name evidence="1" type="ORF">SB444474_0220</name>
</gene>
<dbReference type="Proteomes" id="UP000004199">
    <property type="component" value="Unassembled WGS sequence"/>
</dbReference>
<dbReference type="PATRIC" id="fig|766140.3.peg.407"/>
<name>I6EVI7_SHIBO</name>
<dbReference type="AlphaFoldDB" id="I6EVI7"/>
<sequence>MQLRDITESKIYSAMQKMTNRRHEENWKLRAEACRKKGNLFQNTRQNQRPLQRRLRIFHL</sequence>
<evidence type="ECO:0000313" key="1">
    <source>
        <dbReference type="EMBL" id="EIQ48029.1"/>
    </source>
</evidence>
<organism evidence="1 2">
    <name type="scientific">Shigella boydii 4444-74</name>
    <dbReference type="NCBI Taxonomy" id="766140"/>
    <lineage>
        <taxon>Bacteria</taxon>
        <taxon>Pseudomonadati</taxon>
        <taxon>Pseudomonadota</taxon>
        <taxon>Gammaproteobacteria</taxon>
        <taxon>Enterobacterales</taxon>
        <taxon>Enterobacteriaceae</taxon>
        <taxon>Shigella</taxon>
    </lineage>
</organism>
<comment type="caution">
    <text evidence="1">The sequence shown here is derived from an EMBL/GenBank/DDBJ whole genome shotgun (WGS) entry which is preliminary data.</text>
</comment>
<accession>I6EVI7</accession>
<reference evidence="1 2" key="1">
    <citation type="submission" date="2012-03" db="EMBL/GenBank/DDBJ databases">
        <authorList>
            <person name="Rasko D."/>
            <person name="Redman J."/>
            <person name="Daugherty S.C."/>
            <person name="Tallon L."/>
            <person name="Sadzewicz L."/>
            <person name="Jones K."/>
            <person name="Santana-Cruz I."/>
            <person name="Liu X."/>
        </authorList>
    </citation>
    <scope>NUCLEOTIDE SEQUENCE [LARGE SCALE GENOMIC DNA]</scope>
    <source>
        <strain evidence="1 2">4444-74</strain>
    </source>
</reference>
<proteinExistence type="predicted"/>
<protein>
    <submittedName>
        <fullName evidence="1">Putative phage integrase</fullName>
    </submittedName>
</protein>
<evidence type="ECO:0000313" key="2">
    <source>
        <dbReference type="Proteomes" id="UP000004199"/>
    </source>
</evidence>